<evidence type="ECO:0000259" key="11">
    <source>
        <dbReference type="Pfam" id="PF02852"/>
    </source>
</evidence>
<dbReference type="PIRSF" id="PIRSF000350">
    <property type="entry name" value="Mercury_reductase_MerA"/>
    <property type="match status" value="1"/>
</dbReference>
<evidence type="ECO:0000313" key="14">
    <source>
        <dbReference type="Proteomes" id="UP000258927"/>
    </source>
</evidence>
<keyword evidence="14" id="KW-1185">Reference proteome</keyword>
<keyword evidence="4" id="KW-0521">NADP</keyword>
<evidence type="ECO:0000256" key="10">
    <source>
        <dbReference type="RuleBase" id="RU003691"/>
    </source>
</evidence>
<gene>
    <name evidence="13" type="ORF">MXMO3_03068</name>
</gene>
<dbReference type="PRINTS" id="PR00411">
    <property type="entry name" value="PNDRDTASEI"/>
</dbReference>
<evidence type="ECO:0000256" key="3">
    <source>
        <dbReference type="ARBA" id="ARBA00022827"/>
    </source>
</evidence>
<dbReference type="GO" id="GO:0003955">
    <property type="term" value="F:NAD(P)H dehydrogenase (quinone) activity"/>
    <property type="evidence" value="ECO:0007669"/>
    <property type="project" value="TreeGrafter"/>
</dbReference>
<dbReference type="Pfam" id="PF07992">
    <property type="entry name" value="Pyr_redox_2"/>
    <property type="match status" value="1"/>
</dbReference>
<keyword evidence="7 10" id="KW-0676">Redox-active center</keyword>
<dbReference type="RefSeq" id="WP_117396414.1">
    <property type="nucleotide sequence ID" value="NZ_CP021330.1"/>
</dbReference>
<name>A0A2R4MI28_9HYPH</name>
<protein>
    <submittedName>
        <fullName evidence="13">Dihydrolipoyl dehydrogenase</fullName>
    </submittedName>
</protein>
<feature type="binding site" evidence="8">
    <location>
        <position position="53"/>
    </location>
    <ligand>
        <name>FAD</name>
        <dbReference type="ChEBI" id="CHEBI:57692"/>
    </ligand>
</feature>
<dbReference type="Gene3D" id="3.30.390.30">
    <property type="match status" value="1"/>
</dbReference>
<dbReference type="PROSITE" id="PS00076">
    <property type="entry name" value="PYRIDINE_REDOX_1"/>
    <property type="match status" value="1"/>
</dbReference>
<accession>A0A2R4MI28</accession>
<dbReference type="InterPro" id="IPR012999">
    <property type="entry name" value="Pyr_OxRdtase_I_AS"/>
</dbReference>
<evidence type="ECO:0000256" key="4">
    <source>
        <dbReference type="ARBA" id="ARBA00022857"/>
    </source>
</evidence>
<evidence type="ECO:0000256" key="8">
    <source>
        <dbReference type="PIRSR" id="PIRSR000350-3"/>
    </source>
</evidence>
<dbReference type="SUPFAM" id="SSF55424">
    <property type="entry name" value="FAD/NAD-linked reductases, dimerisation (C-terminal) domain"/>
    <property type="match status" value="1"/>
</dbReference>
<feature type="domain" description="Pyridine nucleotide-disulphide oxidoreductase dimerisation" evidence="11">
    <location>
        <begin position="343"/>
        <end position="448"/>
    </location>
</feature>
<keyword evidence="6" id="KW-1015">Disulfide bond</keyword>
<dbReference type="InterPro" id="IPR004099">
    <property type="entry name" value="Pyr_nucl-diS_OxRdtase_dimer"/>
</dbReference>
<dbReference type="KEGG" id="mmyr:MXMO3_03068"/>
<comment type="similarity">
    <text evidence="1 10">Belongs to the class-I pyridine nucleotide-disulfide oxidoreductase family.</text>
</comment>
<dbReference type="InterPro" id="IPR001100">
    <property type="entry name" value="Pyr_nuc-diS_OxRdtase"/>
</dbReference>
<sequence length="476" mass="51402">MAKILQPDLCVIGGGSGGLTVAAAALSLGASVVLVERDKMGGDCLNYGCVPSKSLIASAKRAQYMRTATKFGIAAEDPKINFGRVNEHVHRVIADIAPHDSVERFEGLGATVLQGEAKFTDAKTVMVGDQAVKPRRFVIATGSRPMSPPIPGLSEIEYHTNETIFNLTRKPQHLIVVGGGPIGMEMAQAHHRLGSDVTVLEMQTPLANDDPELSDIALKQIRREGVVIRQGVKVTQVGQKAKNIAVTIELKNGDTEEIVGSHLLLAAGRKPNVEALDLEKAKVNYDGRGIQVNKSLKTSNKRIYAIGDVAGGLQFTHVAGYHGGLVVRNALYRLPIKNDPTIIPWATYTDPEIANVGLTEADAREKYGDKFKVLRWSFAENDRARAEHVEEGLLKVITTPSGKILGAGAVGNNAGELINIYALAVANKMKVGAFTKMVAPYPTQFEIAKRIAVEFYKDKVDHPALKFLLQLNRILG</sequence>
<feature type="binding site" evidence="8">
    <location>
        <position position="201"/>
    </location>
    <ligand>
        <name>NAD(+)</name>
        <dbReference type="ChEBI" id="CHEBI:57540"/>
    </ligand>
</feature>
<dbReference type="InterPro" id="IPR023753">
    <property type="entry name" value="FAD/NAD-binding_dom"/>
</dbReference>
<organism evidence="13 14">
    <name type="scientific">Maritalea myrionectae</name>
    <dbReference type="NCBI Taxonomy" id="454601"/>
    <lineage>
        <taxon>Bacteria</taxon>
        <taxon>Pseudomonadati</taxon>
        <taxon>Pseudomonadota</taxon>
        <taxon>Alphaproteobacteria</taxon>
        <taxon>Hyphomicrobiales</taxon>
        <taxon>Devosiaceae</taxon>
        <taxon>Maritalea</taxon>
    </lineage>
</organism>
<evidence type="ECO:0000256" key="5">
    <source>
        <dbReference type="ARBA" id="ARBA00023002"/>
    </source>
</evidence>
<feature type="binding site" evidence="8">
    <location>
        <begin position="178"/>
        <end position="185"/>
    </location>
    <ligand>
        <name>NAD(+)</name>
        <dbReference type="ChEBI" id="CHEBI:57540"/>
    </ligand>
</feature>
<keyword evidence="8" id="KW-0520">NAD</keyword>
<dbReference type="Gene3D" id="3.50.50.60">
    <property type="entry name" value="FAD/NAD(P)-binding domain"/>
    <property type="match status" value="2"/>
</dbReference>
<evidence type="ECO:0000256" key="9">
    <source>
        <dbReference type="PIRSR" id="PIRSR000350-4"/>
    </source>
</evidence>
<dbReference type="GO" id="GO:0050660">
    <property type="term" value="F:flavin adenine dinucleotide binding"/>
    <property type="evidence" value="ECO:0007669"/>
    <property type="project" value="TreeGrafter"/>
</dbReference>
<evidence type="ECO:0000259" key="12">
    <source>
        <dbReference type="Pfam" id="PF07992"/>
    </source>
</evidence>
<dbReference type="PRINTS" id="PR00368">
    <property type="entry name" value="FADPNR"/>
</dbReference>
<dbReference type="EMBL" id="CP021330">
    <property type="protein sequence ID" value="AVX05574.1"/>
    <property type="molecule type" value="Genomic_DNA"/>
</dbReference>
<dbReference type="GO" id="GO:0016668">
    <property type="term" value="F:oxidoreductase activity, acting on a sulfur group of donors, NAD(P) as acceptor"/>
    <property type="evidence" value="ECO:0007669"/>
    <property type="project" value="InterPro"/>
</dbReference>
<keyword evidence="5 10" id="KW-0560">Oxidoreductase</keyword>
<dbReference type="SUPFAM" id="SSF51905">
    <property type="entry name" value="FAD/NAD(P)-binding domain"/>
    <property type="match status" value="1"/>
</dbReference>
<dbReference type="PANTHER" id="PTHR43014:SF2">
    <property type="entry name" value="MERCURIC REDUCTASE"/>
    <property type="match status" value="1"/>
</dbReference>
<feature type="binding site" evidence="8">
    <location>
        <position position="308"/>
    </location>
    <ligand>
        <name>FAD</name>
        <dbReference type="ChEBI" id="CHEBI:57692"/>
    </ligand>
</feature>
<dbReference type="STRING" id="1122213.GCA_000423365_00760"/>
<dbReference type="PANTHER" id="PTHR43014">
    <property type="entry name" value="MERCURIC REDUCTASE"/>
    <property type="match status" value="1"/>
</dbReference>
<keyword evidence="8" id="KW-0547">Nucleotide-binding</keyword>
<feature type="binding site" evidence="8">
    <location>
        <begin position="141"/>
        <end position="143"/>
    </location>
    <ligand>
        <name>FAD</name>
        <dbReference type="ChEBI" id="CHEBI:57692"/>
    </ligand>
</feature>
<evidence type="ECO:0000256" key="7">
    <source>
        <dbReference type="ARBA" id="ARBA00023284"/>
    </source>
</evidence>
<comment type="cofactor">
    <cofactor evidence="8">
        <name>FAD</name>
        <dbReference type="ChEBI" id="CHEBI:57692"/>
    </cofactor>
    <text evidence="8">Binds 1 FAD per subunit.</text>
</comment>
<dbReference type="FunFam" id="3.30.390.30:FF:000001">
    <property type="entry name" value="Dihydrolipoyl dehydrogenase"/>
    <property type="match status" value="1"/>
</dbReference>
<feature type="domain" description="FAD/NAD(P)-binding" evidence="12">
    <location>
        <begin position="8"/>
        <end position="323"/>
    </location>
</feature>
<evidence type="ECO:0000256" key="1">
    <source>
        <dbReference type="ARBA" id="ARBA00007532"/>
    </source>
</evidence>
<evidence type="ECO:0000256" key="2">
    <source>
        <dbReference type="ARBA" id="ARBA00022630"/>
    </source>
</evidence>
<dbReference type="AlphaFoldDB" id="A0A2R4MI28"/>
<evidence type="ECO:0000256" key="6">
    <source>
        <dbReference type="ARBA" id="ARBA00023157"/>
    </source>
</evidence>
<keyword evidence="3 8" id="KW-0274">FAD</keyword>
<dbReference type="Proteomes" id="UP000258927">
    <property type="component" value="Chromosome"/>
</dbReference>
<dbReference type="InterPro" id="IPR016156">
    <property type="entry name" value="FAD/NAD-linked_Rdtase_dimer_sf"/>
</dbReference>
<dbReference type="Pfam" id="PF02852">
    <property type="entry name" value="Pyr_redox_dim"/>
    <property type="match status" value="1"/>
</dbReference>
<reference evidence="13 14" key="1">
    <citation type="submission" date="2017-05" db="EMBL/GenBank/DDBJ databases">
        <title>Genome Analysis of Maritalea myrionectae HL2708#5.</title>
        <authorList>
            <consortium name="Cotde Inc.-PKNU"/>
            <person name="Jang D."/>
            <person name="Oh H.-M."/>
        </authorList>
    </citation>
    <scope>NUCLEOTIDE SEQUENCE [LARGE SCALE GENOMIC DNA]</scope>
    <source>
        <strain evidence="13 14">HL2708#5</strain>
    </source>
</reference>
<evidence type="ECO:0000313" key="13">
    <source>
        <dbReference type="EMBL" id="AVX05574.1"/>
    </source>
</evidence>
<keyword evidence="2 10" id="KW-0285">Flavoprotein</keyword>
<dbReference type="InterPro" id="IPR036188">
    <property type="entry name" value="FAD/NAD-bd_sf"/>
</dbReference>
<proteinExistence type="inferred from homology"/>
<feature type="disulfide bond" description="Redox-active" evidence="9">
    <location>
        <begin position="44"/>
        <end position="49"/>
    </location>
</feature>
<feature type="binding site" evidence="8">
    <location>
        <position position="268"/>
    </location>
    <ligand>
        <name>NAD(+)</name>
        <dbReference type="ChEBI" id="CHEBI:57540"/>
    </ligand>
</feature>